<dbReference type="Proteomes" id="UP000727407">
    <property type="component" value="Unassembled WGS sequence"/>
</dbReference>
<accession>A0A8J4WXK3</accession>
<feature type="region of interest" description="Disordered" evidence="1">
    <location>
        <begin position="84"/>
        <end position="108"/>
    </location>
</feature>
<keyword evidence="3" id="KW-1185">Reference proteome</keyword>
<protein>
    <submittedName>
        <fullName evidence="2">Histone-lysine N-methyltransferase set9</fullName>
    </submittedName>
</protein>
<evidence type="ECO:0000256" key="1">
    <source>
        <dbReference type="SAM" id="MobiDB-lite"/>
    </source>
</evidence>
<sequence length="108" mass="12312">MENNVRTVQPQTEDKLHSQPEPNTPLSRSPSDNFNLLTGGSMPTVIHLSFLYTKSLGLVPKHHGVFYFRCTDSTLLLFFSTRRYRTESSSWRKNLSPTDQSKVSTPQP</sequence>
<dbReference type="EMBL" id="QNUK01000338">
    <property type="protein sequence ID" value="KAF5895142.1"/>
    <property type="molecule type" value="Genomic_DNA"/>
</dbReference>
<gene>
    <name evidence="2" type="primary">set9</name>
    <name evidence="2" type="ORF">DAT39_015141</name>
</gene>
<evidence type="ECO:0000313" key="3">
    <source>
        <dbReference type="Proteomes" id="UP000727407"/>
    </source>
</evidence>
<reference evidence="2" key="1">
    <citation type="submission" date="2020-07" db="EMBL/GenBank/DDBJ databases">
        <title>Clarias magur genome sequencing, assembly and annotation.</title>
        <authorList>
            <person name="Kushwaha B."/>
            <person name="Kumar R."/>
            <person name="Das P."/>
            <person name="Joshi C.G."/>
            <person name="Kumar D."/>
            <person name="Nagpure N.S."/>
            <person name="Pandey M."/>
            <person name="Agarwal S."/>
            <person name="Srivastava S."/>
            <person name="Singh M."/>
            <person name="Sahoo L."/>
            <person name="Jayasankar P."/>
            <person name="Meher P.K."/>
            <person name="Koringa P.G."/>
            <person name="Iquebal M.A."/>
            <person name="Das S.P."/>
            <person name="Bit A."/>
            <person name="Patnaik S."/>
            <person name="Patel N."/>
            <person name="Shah T.M."/>
            <person name="Hinsu A."/>
            <person name="Jena J.K."/>
        </authorList>
    </citation>
    <scope>NUCLEOTIDE SEQUENCE</scope>
    <source>
        <strain evidence="2">CIFAMagur01</strain>
        <tissue evidence="2">Testis</tissue>
    </source>
</reference>
<proteinExistence type="predicted"/>
<dbReference type="AlphaFoldDB" id="A0A8J4WXK3"/>
<feature type="compositionally biased region" description="Polar residues" evidence="1">
    <location>
        <begin position="20"/>
        <end position="35"/>
    </location>
</feature>
<feature type="compositionally biased region" description="Polar residues" evidence="1">
    <location>
        <begin position="1"/>
        <end position="11"/>
    </location>
</feature>
<comment type="caution">
    <text evidence="2">The sequence shown here is derived from an EMBL/GenBank/DDBJ whole genome shotgun (WGS) entry which is preliminary data.</text>
</comment>
<name>A0A8J4WXK3_CLAMG</name>
<evidence type="ECO:0000313" key="2">
    <source>
        <dbReference type="EMBL" id="KAF5895142.1"/>
    </source>
</evidence>
<feature type="region of interest" description="Disordered" evidence="1">
    <location>
        <begin position="1"/>
        <end position="35"/>
    </location>
</feature>
<feature type="compositionally biased region" description="Polar residues" evidence="1">
    <location>
        <begin position="87"/>
        <end position="108"/>
    </location>
</feature>
<organism evidence="2 3">
    <name type="scientific">Clarias magur</name>
    <name type="common">Asian catfish</name>
    <name type="synonym">Macropteronotus magur</name>
    <dbReference type="NCBI Taxonomy" id="1594786"/>
    <lineage>
        <taxon>Eukaryota</taxon>
        <taxon>Metazoa</taxon>
        <taxon>Chordata</taxon>
        <taxon>Craniata</taxon>
        <taxon>Vertebrata</taxon>
        <taxon>Euteleostomi</taxon>
        <taxon>Actinopterygii</taxon>
        <taxon>Neopterygii</taxon>
        <taxon>Teleostei</taxon>
        <taxon>Ostariophysi</taxon>
        <taxon>Siluriformes</taxon>
        <taxon>Clariidae</taxon>
        <taxon>Clarias</taxon>
    </lineage>
</organism>